<dbReference type="SUPFAM" id="SSF56634">
    <property type="entry name" value="Heme-dependent catalase-like"/>
    <property type="match status" value="1"/>
</dbReference>
<dbReference type="InterPro" id="IPR000907">
    <property type="entry name" value="LipOase"/>
</dbReference>
<dbReference type="PROSITE" id="PS00081">
    <property type="entry name" value="LIPOXYGENASE_2"/>
    <property type="match status" value="1"/>
</dbReference>
<dbReference type="Gene3D" id="2.40.180.10">
    <property type="entry name" value="Catalase core domain"/>
    <property type="match status" value="1"/>
</dbReference>
<name>R7T655_CAPTE</name>
<reference evidence="9" key="3">
    <citation type="submission" date="2015-06" db="UniProtKB">
        <authorList>
            <consortium name="EnsemblMetazoa"/>
        </authorList>
    </citation>
    <scope>IDENTIFICATION</scope>
</reference>
<comment type="caution">
    <text evidence="5">Lacks conserved residue(s) required for the propagation of feature annotation.</text>
</comment>
<feature type="domain" description="Lipoxygenase" evidence="7">
    <location>
        <begin position="441"/>
        <end position="998"/>
    </location>
</feature>
<dbReference type="InterPro" id="IPR020834">
    <property type="entry name" value="LipOase_CS"/>
</dbReference>
<dbReference type="InterPro" id="IPR020835">
    <property type="entry name" value="Catalase_sf"/>
</dbReference>
<protein>
    <recommendedName>
        <fullName evidence="11">Lipoxygenase domain-containing protein</fullName>
    </recommendedName>
</protein>
<evidence type="ECO:0000256" key="5">
    <source>
        <dbReference type="PROSITE-ProRule" id="PRU00152"/>
    </source>
</evidence>
<dbReference type="GO" id="GO:0020037">
    <property type="term" value="F:heme binding"/>
    <property type="evidence" value="ECO:0007669"/>
    <property type="project" value="InterPro"/>
</dbReference>
<keyword evidence="4" id="KW-0443">Lipid metabolism</keyword>
<dbReference type="Gene3D" id="1.20.245.10">
    <property type="entry name" value="Lipoxygenase-1, Domain 5"/>
    <property type="match status" value="1"/>
</dbReference>
<dbReference type="OrthoDB" id="6051199at2759"/>
<dbReference type="InterPro" id="IPR001024">
    <property type="entry name" value="PLAT/LH2_dom"/>
</dbReference>
<dbReference type="Pfam" id="PF00305">
    <property type="entry name" value="Lipoxygenase"/>
    <property type="match status" value="1"/>
</dbReference>
<dbReference type="EMBL" id="AMQN01003420">
    <property type="status" value="NOT_ANNOTATED_CDS"/>
    <property type="molecule type" value="Genomic_DNA"/>
</dbReference>
<dbReference type="GO" id="GO:0046872">
    <property type="term" value="F:metal ion binding"/>
    <property type="evidence" value="ECO:0007669"/>
    <property type="project" value="UniProtKB-KW"/>
</dbReference>
<evidence type="ECO:0000313" key="9">
    <source>
        <dbReference type="EnsemblMetazoa" id="CapteP175721"/>
    </source>
</evidence>
<dbReference type="PANTHER" id="PTHR11771">
    <property type="entry name" value="LIPOXYGENASE"/>
    <property type="match status" value="1"/>
</dbReference>
<proteinExistence type="predicted"/>
<dbReference type="SUPFAM" id="SSF48484">
    <property type="entry name" value="Lipoxigenase"/>
    <property type="match status" value="1"/>
</dbReference>
<dbReference type="EMBL" id="KB311733">
    <property type="protein sequence ID" value="ELT88718.1"/>
    <property type="molecule type" value="Genomic_DNA"/>
</dbReference>
<sequence>MLSSLEDKFRELKLNFSLSSALRHDVHDGSPKPVGGSGFAKVVSNPKFPSHPFFKAGRFFRVRLRHNNLSYEDDARLDGRVACLKFCDKENGGPLDLILHTGKVPQYYSADTFQEFVHAFKEGTDGLKKWVFQKPINYYSRVENIRRAPDSYYDQRYYSQVTYSFTADDGVPRVARIRMVPADGSRQSGKPEKGDQENVWYVLDTGRLVDEKRKKNYLREEFTQKLNTQPFQYRLQVQIRECNIYNSCIEWDTDEVPWHDLAIITITTPLTEDLLRLTKFQLSNQVESFTPALPVSTQGFRSLVLAVKEFHGIADSIGESGNNVDIPLDKLKYYKISVVTGNVYKAGTDADVFITILGLKGKTRTINLDQKFHDDFESGQTDEFEEMGNDVGEITSIEMSIGTGILARRWFLEEVLIQDLKSLKKYRFPCYQWLTDAVLFKALVPQNEKQLSIYLMRKFEVAQRQFMFQWEDVQGLPGRLRAQSYADLPPELRFLPEKEFDLAARFAKNLSAVNSTKLLPIINWNIYEDTPKLLSKYLKDSDTIVGHWKNDEEFGRQILNGAHPCRIERVNQLPVEFEAKKDVLETLLNKKKSLSEEIEDGNLYILTYPELDSLESEDDYTKMKVKRFLTSPSCLMYVRKDGYLVPIGITLSQNDHPLVWTPRDDMTDWLIAKMWVRLADAQVHLVCSRHLNCQLIVEAFAVATFRNLPSAHPVFKLLYPHLCYAIPIGVTSRKHLYDHTDGLFQRFLAVGNQFEDLLKESYRHFSLGDLNVPLDLDSRGVSDPDKLPNYFYRDDSLKLWNAQKKFVRTVIYMLYWNNYSVQADEELQAWMQDIHEHGIPEWELAGEHNVPLSLRTVDEVVEFVTIVMFTASCQYGALTSGIVDIYSFLPNAPTMLLAPPPTERAKLRAADSKKILMNKTMTMEAIAAFSTLANGVRPEPSLLDNHEVQWSDKAILAAIEGFSVDLKRVEEDICARNSDLRTPYTYLLPSRIPKCATS</sequence>
<dbReference type="InterPro" id="IPR013819">
    <property type="entry name" value="LipOase_C"/>
</dbReference>
<dbReference type="STRING" id="283909.R7T655"/>
<dbReference type="SMART" id="SM00308">
    <property type="entry name" value="LH2"/>
    <property type="match status" value="1"/>
</dbReference>
<dbReference type="GO" id="GO:0034440">
    <property type="term" value="P:lipid oxidation"/>
    <property type="evidence" value="ECO:0007669"/>
    <property type="project" value="InterPro"/>
</dbReference>
<keyword evidence="1" id="KW-0479">Metal-binding</keyword>
<dbReference type="PROSITE" id="PS50095">
    <property type="entry name" value="PLAT"/>
    <property type="match status" value="1"/>
</dbReference>
<dbReference type="OMA" id="MEMIMAS"/>
<reference evidence="8 10" key="2">
    <citation type="journal article" date="2013" name="Nature">
        <title>Insights into bilaterian evolution from three spiralian genomes.</title>
        <authorList>
            <person name="Simakov O."/>
            <person name="Marletaz F."/>
            <person name="Cho S.J."/>
            <person name="Edsinger-Gonzales E."/>
            <person name="Havlak P."/>
            <person name="Hellsten U."/>
            <person name="Kuo D.H."/>
            <person name="Larsson T."/>
            <person name="Lv J."/>
            <person name="Arendt D."/>
            <person name="Savage R."/>
            <person name="Osoegawa K."/>
            <person name="de Jong P."/>
            <person name="Grimwood J."/>
            <person name="Chapman J.A."/>
            <person name="Shapiro H."/>
            <person name="Aerts A."/>
            <person name="Otillar R.P."/>
            <person name="Terry A.Y."/>
            <person name="Boore J.L."/>
            <person name="Grigoriev I.V."/>
            <person name="Lindberg D.R."/>
            <person name="Seaver E.C."/>
            <person name="Weisblat D.A."/>
            <person name="Putnam N.H."/>
            <person name="Rokhsar D.S."/>
        </authorList>
    </citation>
    <scope>NUCLEOTIDE SEQUENCE</scope>
    <source>
        <strain evidence="8 10">I ESC-2004</strain>
    </source>
</reference>
<dbReference type="GO" id="GO:0016702">
    <property type="term" value="F:oxidoreductase activity, acting on single donors with incorporation of molecular oxygen, incorporation of two atoms of oxygen"/>
    <property type="evidence" value="ECO:0007669"/>
    <property type="project" value="InterPro"/>
</dbReference>
<evidence type="ECO:0008006" key="11">
    <source>
        <dbReference type="Google" id="ProtNLM"/>
    </source>
</evidence>
<evidence type="ECO:0000256" key="1">
    <source>
        <dbReference type="ARBA" id="ARBA00022723"/>
    </source>
</evidence>
<dbReference type="InterPro" id="IPR036392">
    <property type="entry name" value="PLAT/LH2_dom_sf"/>
</dbReference>
<evidence type="ECO:0000256" key="4">
    <source>
        <dbReference type="ARBA" id="ARBA00023098"/>
    </source>
</evidence>
<reference evidence="10" key="1">
    <citation type="submission" date="2012-12" db="EMBL/GenBank/DDBJ databases">
        <authorList>
            <person name="Hellsten U."/>
            <person name="Grimwood J."/>
            <person name="Chapman J.A."/>
            <person name="Shapiro H."/>
            <person name="Aerts A."/>
            <person name="Otillar R.P."/>
            <person name="Terry A.Y."/>
            <person name="Boore J.L."/>
            <person name="Simakov O."/>
            <person name="Marletaz F."/>
            <person name="Cho S.-J."/>
            <person name="Edsinger-Gonzales E."/>
            <person name="Havlak P."/>
            <person name="Kuo D.-H."/>
            <person name="Larsson T."/>
            <person name="Lv J."/>
            <person name="Arendt D."/>
            <person name="Savage R."/>
            <person name="Osoegawa K."/>
            <person name="de Jong P."/>
            <person name="Lindberg D.R."/>
            <person name="Seaver E.C."/>
            <person name="Weisblat D.A."/>
            <person name="Putnam N.H."/>
            <person name="Grigoriev I.V."/>
            <person name="Rokhsar D.S."/>
        </authorList>
    </citation>
    <scope>NUCLEOTIDE SEQUENCE</scope>
    <source>
        <strain evidence="10">I ESC-2004</strain>
    </source>
</reference>
<gene>
    <name evidence="8" type="ORF">CAPTEDRAFT_175721</name>
</gene>
<keyword evidence="10" id="KW-1185">Reference proteome</keyword>
<evidence type="ECO:0000313" key="10">
    <source>
        <dbReference type="Proteomes" id="UP000014760"/>
    </source>
</evidence>
<dbReference type="Pfam" id="PF01477">
    <property type="entry name" value="PLAT"/>
    <property type="match status" value="1"/>
</dbReference>
<evidence type="ECO:0000259" key="7">
    <source>
        <dbReference type="PROSITE" id="PS51393"/>
    </source>
</evidence>
<evidence type="ECO:0000313" key="8">
    <source>
        <dbReference type="EMBL" id="ELT88718.1"/>
    </source>
</evidence>
<dbReference type="HOGENOM" id="CLU_007064_0_0_1"/>
<evidence type="ECO:0000256" key="2">
    <source>
        <dbReference type="ARBA" id="ARBA00022964"/>
    </source>
</evidence>
<keyword evidence="3" id="KW-0560">Oxidoreductase</keyword>
<dbReference type="Gene3D" id="3.10.450.60">
    <property type="match status" value="1"/>
</dbReference>
<dbReference type="InterPro" id="IPR036226">
    <property type="entry name" value="LipOase_C_sf"/>
</dbReference>
<evidence type="ECO:0000256" key="3">
    <source>
        <dbReference type="ARBA" id="ARBA00023002"/>
    </source>
</evidence>
<dbReference type="AlphaFoldDB" id="R7T655"/>
<dbReference type="PROSITE" id="PS51393">
    <property type="entry name" value="LIPOXYGENASE_3"/>
    <property type="match status" value="1"/>
</dbReference>
<accession>R7T655</accession>
<dbReference type="SUPFAM" id="SSF49723">
    <property type="entry name" value="Lipase/lipooxygenase domain (PLAT/LH2 domain)"/>
    <property type="match status" value="1"/>
</dbReference>
<dbReference type="PRINTS" id="PR00087">
    <property type="entry name" value="LIPOXYGENASE"/>
</dbReference>
<evidence type="ECO:0000259" key="6">
    <source>
        <dbReference type="PROSITE" id="PS50095"/>
    </source>
</evidence>
<feature type="domain" description="PLAT" evidence="6">
    <location>
        <begin position="332"/>
        <end position="448"/>
    </location>
</feature>
<dbReference type="EnsemblMetazoa" id="CapteT175721">
    <property type="protein sequence ID" value="CapteP175721"/>
    <property type="gene ID" value="CapteG175721"/>
</dbReference>
<organism evidence="8">
    <name type="scientific">Capitella teleta</name>
    <name type="common">Polychaete worm</name>
    <dbReference type="NCBI Taxonomy" id="283909"/>
    <lineage>
        <taxon>Eukaryota</taxon>
        <taxon>Metazoa</taxon>
        <taxon>Spiralia</taxon>
        <taxon>Lophotrochozoa</taxon>
        <taxon>Annelida</taxon>
        <taxon>Polychaeta</taxon>
        <taxon>Sedentaria</taxon>
        <taxon>Scolecida</taxon>
        <taxon>Capitellidae</taxon>
        <taxon>Capitella</taxon>
    </lineage>
</organism>
<keyword evidence="2" id="KW-0223">Dioxygenase</keyword>
<dbReference type="Proteomes" id="UP000014760">
    <property type="component" value="Unassembled WGS sequence"/>
</dbReference>